<keyword evidence="4" id="KW-0804">Transcription</keyword>
<dbReference type="RefSeq" id="WP_024924157.1">
    <property type="nucleotide sequence ID" value="NZ_MDEO01000036.1"/>
</dbReference>
<evidence type="ECO:0000313" key="9">
    <source>
        <dbReference type="Proteomes" id="UP000094412"/>
    </source>
</evidence>
<dbReference type="InterPro" id="IPR036271">
    <property type="entry name" value="Tet_transcr_reg_TetR-rel_C_sf"/>
</dbReference>
<keyword evidence="9" id="KW-1185">Reference proteome</keyword>
<dbReference type="InterPro" id="IPR039538">
    <property type="entry name" value="BetI_C"/>
</dbReference>
<name>A0A1C2DDG5_9HYPH</name>
<evidence type="ECO:0000256" key="5">
    <source>
        <dbReference type="PROSITE-ProRule" id="PRU00335"/>
    </source>
</evidence>
<dbReference type="InterPro" id="IPR001647">
    <property type="entry name" value="HTH_TetR"/>
</dbReference>
<dbReference type="Gene3D" id="1.10.357.10">
    <property type="entry name" value="Tetracycline Repressor, domain 2"/>
    <property type="match status" value="1"/>
</dbReference>
<evidence type="ECO:0000256" key="2">
    <source>
        <dbReference type="ARBA" id="ARBA00023015"/>
    </source>
</evidence>
<dbReference type="PANTHER" id="PTHR30055">
    <property type="entry name" value="HTH-TYPE TRANSCRIPTIONAL REGULATOR RUTR"/>
    <property type="match status" value="1"/>
</dbReference>
<dbReference type="InterPro" id="IPR050109">
    <property type="entry name" value="HTH-type_TetR-like_transc_reg"/>
</dbReference>
<organism evidence="8 9">
    <name type="scientific">Mesorhizobium hungaricum</name>
    <dbReference type="NCBI Taxonomy" id="1566387"/>
    <lineage>
        <taxon>Bacteria</taxon>
        <taxon>Pseudomonadati</taxon>
        <taxon>Pseudomonadota</taxon>
        <taxon>Alphaproteobacteria</taxon>
        <taxon>Hyphomicrobiales</taxon>
        <taxon>Phyllobacteriaceae</taxon>
        <taxon>Mesorhizobium</taxon>
    </lineage>
</organism>
<sequence>MTNQGKRTKIEDIRRVELIAAAHRVFLEHGLQGMTSARICREAGMSPGILAYYFKGKDEVLFGMVRYNNRLLMEDIIARMRAAQTSWARLEAIVEGNFPAAAFTRTIANAWLSVCSEAGTNPQYARLQKLFHQRLRSNLASVFGATFDMAQLREASAIIAALVDGLWLRKAVTDDIGRDEAVGLVFRGIRSLITPGEEEHLRRSKWQAKPAGANPGVATPPSDK</sequence>
<dbReference type="GO" id="GO:0000976">
    <property type="term" value="F:transcription cis-regulatory region binding"/>
    <property type="evidence" value="ECO:0007669"/>
    <property type="project" value="TreeGrafter"/>
</dbReference>
<evidence type="ECO:0000259" key="7">
    <source>
        <dbReference type="PROSITE" id="PS50977"/>
    </source>
</evidence>
<dbReference type="SUPFAM" id="SSF48498">
    <property type="entry name" value="Tetracyclin repressor-like, C-terminal domain"/>
    <property type="match status" value="1"/>
</dbReference>
<protein>
    <recommendedName>
        <fullName evidence="7">HTH tetR-type domain-containing protein</fullName>
    </recommendedName>
</protein>
<evidence type="ECO:0000313" key="8">
    <source>
        <dbReference type="EMBL" id="OCX12753.1"/>
    </source>
</evidence>
<evidence type="ECO:0000256" key="3">
    <source>
        <dbReference type="ARBA" id="ARBA00023125"/>
    </source>
</evidence>
<evidence type="ECO:0000256" key="1">
    <source>
        <dbReference type="ARBA" id="ARBA00022491"/>
    </source>
</evidence>
<reference evidence="8 9" key="1">
    <citation type="submission" date="2016-08" db="EMBL/GenBank/DDBJ databases">
        <title>Whole genome sequence of Mesorhizobium sp. strain UASWS1009 isolated from industrial sewage.</title>
        <authorList>
            <person name="Crovadore J."/>
            <person name="Calmin G."/>
            <person name="Chablais R."/>
            <person name="Cochard B."/>
            <person name="Lefort F."/>
        </authorList>
    </citation>
    <scope>NUCLEOTIDE SEQUENCE [LARGE SCALE GENOMIC DNA]</scope>
    <source>
        <strain evidence="8 9">UASWS1009</strain>
    </source>
</reference>
<dbReference type="Proteomes" id="UP000094412">
    <property type="component" value="Unassembled WGS sequence"/>
</dbReference>
<keyword evidence="2" id="KW-0805">Transcription regulation</keyword>
<keyword evidence="1" id="KW-0678">Repressor</keyword>
<feature type="DNA-binding region" description="H-T-H motif" evidence="5">
    <location>
        <begin position="35"/>
        <end position="54"/>
    </location>
</feature>
<dbReference type="EMBL" id="MDEO01000036">
    <property type="protein sequence ID" value="OCX12753.1"/>
    <property type="molecule type" value="Genomic_DNA"/>
</dbReference>
<dbReference type="AlphaFoldDB" id="A0A1C2DDG5"/>
<dbReference type="Pfam" id="PF00440">
    <property type="entry name" value="TetR_N"/>
    <property type="match status" value="1"/>
</dbReference>
<dbReference type="GO" id="GO:0003700">
    <property type="term" value="F:DNA-binding transcription factor activity"/>
    <property type="evidence" value="ECO:0007669"/>
    <property type="project" value="TreeGrafter"/>
</dbReference>
<dbReference type="STRING" id="1566387.QV13_24485"/>
<dbReference type="SUPFAM" id="SSF46689">
    <property type="entry name" value="Homeodomain-like"/>
    <property type="match status" value="1"/>
</dbReference>
<dbReference type="NCBIfam" id="NF001978">
    <property type="entry name" value="PRK00767.1"/>
    <property type="match status" value="1"/>
</dbReference>
<dbReference type="PROSITE" id="PS50977">
    <property type="entry name" value="HTH_TETR_2"/>
    <property type="match status" value="1"/>
</dbReference>
<accession>A0A1C2DDG5</accession>
<comment type="caution">
    <text evidence="8">The sequence shown here is derived from an EMBL/GenBank/DDBJ whole genome shotgun (WGS) entry which is preliminary data.</text>
</comment>
<dbReference type="PANTHER" id="PTHR30055:SF234">
    <property type="entry name" value="HTH-TYPE TRANSCRIPTIONAL REGULATOR BETI"/>
    <property type="match status" value="1"/>
</dbReference>
<evidence type="ECO:0000256" key="4">
    <source>
        <dbReference type="ARBA" id="ARBA00023163"/>
    </source>
</evidence>
<dbReference type="PRINTS" id="PR00455">
    <property type="entry name" value="HTHTETR"/>
</dbReference>
<dbReference type="InterPro" id="IPR009057">
    <property type="entry name" value="Homeodomain-like_sf"/>
</dbReference>
<feature type="region of interest" description="Disordered" evidence="6">
    <location>
        <begin position="200"/>
        <end position="224"/>
    </location>
</feature>
<evidence type="ECO:0000256" key="6">
    <source>
        <dbReference type="SAM" id="MobiDB-lite"/>
    </source>
</evidence>
<dbReference type="OrthoDB" id="9802802at2"/>
<dbReference type="Pfam" id="PF13977">
    <property type="entry name" value="TetR_C_6"/>
    <property type="match status" value="1"/>
</dbReference>
<proteinExistence type="predicted"/>
<gene>
    <name evidence="8" type="ORF">QV13_24485</name>
</gene>
<feature type="domain" description="HTH tetR-type" evidence="7">
    <location>
        <begin position="12"/>
        <end position="72"/>
    </location>
</feature>
<keyword evidence="3 5" id="KW-0238">DNA-binding</keyword>